<sequence length="162" mass="17697">MATPKLTHVFTFTMTTPPGIEASSSKYSNLTAGYAEDGGYIETADGSTKLKCIGATDWMLSNPNSNTITIDARASFIGEDGTNLDVKYAGKLIVTQHVLDIFSGKPGKEFDFGEEYCYTCPIISSRSEKFAWVNDGVFVAMGKLRVLETGHMELQYRVLKVG</sequence>
<evidence type="ECO:0000313" key="2">
    <source>
        <dbReference type="Proteomes" id="UP000250266"/>
    </source>
</evidence>
<dbReference type="AlphaFoldDB" id="A0A8E2JE33"/>
<reference evidence="1 2" key="1">
    <citation type="journal article" date="2016" name="Nat. Commun.">
        <title>Ectomycorrhizal ecology is imprinted in the genome of the dominant symbiotic fungus Cenococcum geophilum.</title>
        <authorList>
            <consortium name="DOE Joint Genome Institute"/>
            <person name="Peter M."/>
            <person name="Kohler A."/>
            <person name="Ohm R.A."/>
            <person name="Kuo A."/>
            <person name="Krutzmann J."/>
            <person name="Morin E."/>
            <person name="Arend M."/>
            <person name="Barry K.W."/>
            <person name="Binder M."/>
            <person name="Choi C."/>
            <person name="Clum A."/>
            <person name="Copeland A."/>
            <person name="Grisel N."/>
            <person name="Haridas S."/>
            <person name="Kipfer T."/>
            <person name="LaButti K."/>
            <person name="Lindquist E."/>
            <person name="Lipzen A."/>
            <person name="Maire R."/>
            <person name="Meier B."/>
            <person name="Mihaltcheva S."/>
            <person name="Molinier V."/>
            <person name="Murat C."/>
            <person name="Poggeler S."/>
            <person name="Quandt C.A."/>
            <person name="Sperisen C."/>
            <person name="Tritt A."/>
            <person name="Tisserant E."/>
            <person name="Crous P.W."/>
            <person name="Henrissat B."/>
            <person name="Nehls U."/>
            <person name="Egli S."/>
            <person name="Spatafora J.W."/>
            <person name="Grigoriev I.V."/>
            <person name="Martin F.M."/>
        </authorList>
    </citation>
    <scope>NUCLEOTIDE SEQUENCE [LARGE SCALE GENOMIC DNA]</scope>
    <source>
        <strain evidence="1 2">CBS 459.81</strain>
    </source>
</reference>
<dbReference type="EMBL" id="KV745025">
    <property type="protein sequence ID" value="OCK79053.1"/>
    <property type="molecule type" value="Genomic_DNA"/>
</dbReference>
<dbReference type="OrthoDB" id="2544694at2759"/>
<keyword evidence="2" id="KW-1185">Reference proteome</keyword>
<evidence type="ECO:0000313" key="1">
    <source>
        <dbReference type="EMBL" id="OCK79053.1"/>
    </source>
</evidence>
<name>A0A8E2JE33_9PEZI</name>
<dbReference type="Proteomes" id="UP000250266">
    <property type="component" value="Unassembled WGS sequence"/>
</dbReference>
<organism evidence="1 2">
    <name type="scientific">Lepidopterella palustris CBS 459.81</name>
    <dbReference type="NCBI Taxonomy" id="1314670"/>
    <lineage>
        <taxon>Eukaryota</taxon>
        <taxon>Fungi</taxon>
        <taxon>Dikarya</taxon>
        <taxon>Ascomycota</taxon>
        <taxon>Pezizomycotina</taxon>
        <taxon>Dothideomycetes</taxon>
        <taxon>Pleosporomycetidae</taxon>
        <taxon>Mytilinidiales</taxon>
        <taxon>Argynnaceae</taxon>
        <taxon>Lepidopterella</taxon>
    </lineage>
</organism>
<accession>A0A8E2JE33</accession>
<dbReference type="Pfam" id="PF11578">
    <property type="entry name" value="DUF3237"/>
    <property type="match status" value="1"/>
</dbReference>
<dbReference type="Gene3D" id="2.40.160.20">
    <property type="match status" value="1"/>
</dbReference>
<proteinExistence type="predicted"/>
<protein>
    <submittedName>
        <fullName evidence="1">Uncharacterized protein</fullName>
    </submittedName>
</protein>
<gene>
    <name evidence="1" type="ORF">K432DRAFT_444176</name>
</gene>